<dbReference type="SUPFAM" id="SSF57667">
    <property type="entry name" value="beta-beta-alpha zinc fingers"/>
    <property type="match status" value="1"/>
</dbReference>
<evidence type="ECO:0000256" key="1">
    <source>
        <dbReference type="ARBA" id="ARBA00004123"/>
    </source>
</evidence>
<reference evidence="10" key="1">
    <citation type="journal article" date="2023" name="Mol. Phylogenet. Evol.">
        <title>Genome-scale phylogeny and comparative genomics of the fungal order Sordariales.</title>
        <authorList>
            <person name="Hensen N."/>
            <person name="Bonometti L."/>
            <person name="Westerberg I."/>
            <person name="Brannstrom I.O."/>
            <person name="Guillou S."/>
            <person name="Cros-Aarteil S."/>
            <person name="Calhoun S."/>
            <person name="Haridas S."/>
            <person name="Kuo A."/>
            <person name="Mondo S."/>
            <person name="Pangilinan J."/>
            <person name="Riley R."/>
            <person name="LaButti K."/>
            <person name="Andreopoulos B."/>
            <person name="Lipzen A."/>
            <person name="Chen C."/>
            <person name="Yan M."/>
            <person name="Daum C."/>
            <person name="Ng V."/>
            <person name="Clum A."/>
            <person name="Steindorff A."/>
            <person name="Ohm R.A."/>
            <person name="Martin F."/>
            <person name="Silar P."/>
            <person name="Natvig D.O."/>
            <person name="Lalanne C."/>
            <person name="Gautier V."/>
            <person name="Ament-Velasquez S.L."/>
            <person name="Kruys A."/>
            <person name="Hutchinson M.I."/>
            <person name="Powell A.J."/>
            <person name="Barry K."/>
            <person name="Miller A.N."/>
            <person name="Grigoriev I.V."/>
            <person name="Debuchy R."/>
            <person name="Gladieux P."/>
            <person name="Hiltunen Thoren M."/>
            <person name="Johannesson H."/>
        </authorList>
    </citation>
    <scope>NUCLEOTIDE SEQUENCE</scope>
    <source>
        <strain evidence="10">CBS 103.79</strain>
    </source>
</reference>
<dbReference type="Gene3D" id="3.30.160.60">
    <property type="entry name" value="Classic Zinc Finger"/>
    <property type="match status" value="1"/>
</dbReference>
<evidence type="ECO:0000256" key="2">
    <source>
        <dbReference type="ARBA" id="ARBA00022723"/>
    </source>
</evidence>
<dbReference type="PANTHER" id="PTHR40626:SF10">
    <property type="entry name" value="C2H2-TYPE DOMAIN-CONTAINING PROTEIN"/>
    <property type="match status" value="1"/>
</dbReference>
<accession>A0AAN6MRF4</accession>
<sequence>MPGLDRKQRSLLNIGMLMALNRAPELAAHIRGARNNGLTELEIRDAILHCTTYCGVPAGVDAMKTAEKVPDEIFQGSWEARRHKKELGYTRERPFPCKRCESRFTRRDLLIRHERLSHGRSQERSQEERELDVQSMSQQTAELPQSGTSVECIWNAGEDERGQSVSIAGSVVPHQPSPDRPGCQSTPRHDADTDEPLDGFTRFLAPGALDSYRLPSPSSPGHPYLTFTLSPFMDTEHEAVDPFAPQTVIGYRHPSSLGASESLSRFCSRLPSPHADNLAPESNFPTDRDSRASHPSIVDISIQDRGFMLRELADFAALGFHEHLLFLHIPSMTVCTSSVELLLAMAAVGSQYCFESEKGVALFHAARAIANERIRRRDAHASMAASSAFPTGTTPTSHFTVNGPLRIPSGQEGSVPSELHHPLMQTAQVLLILMAMATWGKHGELLREALAIQSILASIVREDGLCMGTPQSHDSDDWQALMRYESVLRTKYIVFCFFNLHCIVYNIPPLILSTELQMRLPCSAAEFKADTASSWRGAVRETELPLEFQTSAQRLFLRPALGEVSLSEKDTALLKNALRNWQLGWERSRQSSLGPSGAHGPVAFNSVALLRLAYVRINIDMGPCRALGTRDPLQIAQALREMPMVRRSPDLTPTLLHSAHVISIPIKIGIQLVAKTQTFVRSIQHSLSSLECAMLLSKWFEAVSRSAWSGTDHALNGDERRIMGLVKTMLNETEFAVPDELALDLVKTGKHLNIGMLKVWATIFRGSRTWAIVDVIRSSLELYANMLQATC</sequence>
<evidence type="ECO:0000256" key="5">
    <source>
        <dbReference type="ARBA" id="ARBA00022833"/>
    </source>
</evidence>
<dbReference type="InterPro" id="IPR036236">
    <property type="entry name" value="Znf_C2H2_sf"/>
</dbReference>
<evidence type="ECO:0000256" key="6">
    <source>
        <dbReference type="ARBA" id="ARBA00023242"/>
    </source>
</evidence>
<dbReference type="Pfam" id="PF02627">
    <property type="entry name" value="CMD"/>
    <property type="match status" value="1"/>
</dbReference>
<evidence type="ECO:0000256" key="4">
    <source>
        <dbReference type="ARBA" id="ARBA00022771"/>
    </source>
</evidence>
<dbReference type="GO" id="GO:0005634">
    <property type="term" value="C:nucleus"/>
    <property type="evidence" value="ECO:0007669"/>
    <property type="project" value="UniProtKB-SubCell"/>
</dbReference>
<feature type="compositionally biased region" description="Polar residues" evidence="8">
    <location>
        <begin position="134"/>
        <end position="147"/>
    </location>
</feature>
<feature type="region of interest" description="Disordered" evidence="8">
    <location>
        <begin position="115"/>
        <end position="147"/>
    </location>
</feature>
<feature type="compositionally biased region" description="Basic and acidic residues" evidence="8">
    <location>
        <begin position="115"/>
        <end position="132"/>
    </location>
</feature>
<dbReference type="GO" id="GO:0000978">
    <property type="term" value="F:RNA polymerase II cis-regulatory region sequence-specific DNA binding"/>
    <property type="evidence" value="ECO:0007669"/>
    <property type="project" value="InterPro"/>
</dbReference>
<dbReference type="InterPro" id="IPR029032">
    <property type="entry name" value="AhpD-like"/>
</dbReference>
<dbReference type="InterPro" id="IPR051059">
    <property type="entry name" value="VerF-like"/>
</dbReference>
<dbReference type="GO" id="GO:0000785">
    <property type="term" value="C:chromatin"/>
    <property type="evidence" value="ECO:0007669"/>
    <property type="project" value="TreeGrafter"/>
</dbReference>
<evidence type="ECO:0000313" key="11">
    <source>
        <dbReference type="Proteomes" id="UP001303889"/>
    </source>
</evidence>
<dbReference type="EMBL" id="MU855356">
    <property type="protein sequence ID" value="KAK3905499.1"/>
    <property type="molecule type" value="Genomic_DNA"/>
</dbReference>
<reference evidence="10" key="2">
    <citation type="submission" date="2023-05" db="EMBL/GenBank/DDBJ databases">
        <authorList>
            <consortium name="Lawrence Berkeley National Laboratory"/>
            <person name="Steindorff A."/>
            <person name="Hensen N."/>
            <person name="Bonometti L."/>
            <person name="Westerberg I."/>
            <person name="Brannstrom I.O."/>
            <person name="Guillou S."/>
            <person name="Cros-Aarteil S."/>
            <person name="Calhoun S."/>
            <person name="Haridas S."/>
            <person name="Kuo A."/>
            <person name="Mondo S."/>
            <person name="Pangilinan J."/>
            <person name="Riley R."/>
            <person name="Labutti K."/>
            <person name="Andreopoulos B."/>
            <person name="Lipzen A."/>
            <person name="Chen C."/>
            <person name="Yanf M."/>
            <person name="Daum C."/>
            <person name="Ng V."/>
            <person name="Clum A."/>
            <person name="Ohm R."/>
            <person name="Martin F."/>
            <person name="Silar P."/>
            <person name="Natvig D."/>
            <person name="Lalanne C."/>
            <person name="Gautier V."/>
            <person name="Ament-Velasquez S.L."/>
            <person name="Kruys A."/>
            <person name="Hutchinson M.I."/>
            <person name="Powell A.J."/>
            <person name="Barry K."/>
            <person name="Miller A.N."/>
            <person name="Grigoriev I.V."/>
            <person name="Debuchy R."/>
            <person name="Gladieux P."/>
            <person name="Thoren M.H."/>
            <person name="Johannesson H."/>
        </authorList>
    </citation>
    <scope>NUCLEOTIDE SEQUENCE</scope>
    <source>
        <strain evidence="10">CBS 103.79</strain>
    </source>
</reference>
<dbReference type="GO" id="GO:0000981">
    <property type="term" value="F:DNA-binding transcription factor activity, RNA polymerase II-specific"/>
    <property type="evidence" value="ECO:0007669"/>
    <property type="project" value="InterPro"/>
</dbReference>
<evidence type="ECO:0000256" key="3">
    <source>
        <dbReference type="ARBA" id="ARBA00022737"/>
    </source>
</evidence>
<dbReference type="PROSITE" id="PS50157">
    <property type="entry name" value="ZINC_FINGER_C2H2_2"/>
    <property type="match status" value="1"/>
</dbReference>
<keyword evidence="11" id="KW-1185">Reference proteome</keyword>
<protein>
    <submittedName>
        <fullName evidence="10">CMD multi-domain protein</fullName>
    </submittedName>
</protein>
<dbReference type="InterPro" id="IPR013087">
    <property type="entry name" value="Znf_C2H2_type"/>
</dbReference>
<dbReference type="GO" id="GO:0008270">
    <property type="term" value="F:zinc ion binding"/>
    <property type="evidence" value="ECO:0007669"/>
    <property type="project" value="UniProtKB-KW"/>
</dbReference>
<comment type="caution">
    <text evidence="10">The sequence shown here is derived from an EMBL/GenBank/DDBJ whole genome shotgun (WGS) entry which is preliminary data.</text>
</comment>
<gene>
    <name evidence="10" type="ORF">C8A05DRAFT_41555</name>
</gene>
<dbReference type="Proteomes" id="UP001303889">
    <property type="component" value="Unassembled WGS sequence"/>
</dbReference>
<dbReference type="InterPro" id="IPR003779">
    <property type="entry name" value="CMD-like"/>
</dbReference>
<keyword evidence="4 7" id="KW-0863">Zinc-finger</keyword>
<proteinExistence type="predicted"/>
<evidence type="ECO:0000256" key="8">
    <source>
        <dbReference type="SAM" id="MobiDB-lite"/>
    </source>
</evidence>
<dbReference type="PANTHER" id="PTHR40626">
    <property type="entry name" value="MIP31509P"/>
    <property type="match status" value="1"/>
</dbReference>
<keyword evidence="3" id="KW-0677">Repeat</keyword>
<dbReference type="PROSITE" id="PS00028">
    <property type="entry name" value="ZINC_FINGER_C2H2_1"/>
    <property type="match status" value="1"/>
</dbReference>
<evidence type="ECO:0000313" key="10">
    <source>
        <dbReference type="EMBL" id="KAK3905499.1"/>
    </source>
</evidence>
<keyword evidence="5" id="KW-0862">Zinc</keyword>
<keyword evidence="6" id="KW-0539">Nucleus</keyword>
<feature type="region of interest" description="Disordered" evidence="8">
    <location>
        <begin position="169"/>
        <end position="195"/>
    </location>
</feature>
<keyword evidence="2" id="KW-0479">Metal-binding</keyword>
<organism evidence="10 11">
    <name type="scientific">Staphylotrichum tortipilum</name>
    <dbReference type="NCBI Taxonomy" id="2831512"/>
    <lineage>
        <taxon>Eukaryota</taxon>
        <taxon>Fungi</taxon>
        <taxon>Dikarya</taxon>
        <taxon>Ascomycota</taxon>
        <taxon>Pezizomycotina</taxon>
        <taxon>Sordariomycetes</taxon>
        <taxon>Sordariomycetidae</taxon>
        <taxon>Sordariales</taxon>
        <taxon>Chaetomiaceae</taxon>
        <taxon>Staphylotrichum</taxon>
    </lineage>
</organism>
<dbReference type="Gene3D" id="1.20.1290.10">
    <property type="entry name" value="AhpD-like"/>
    <property type="match status" value="1"/>
</dbReference>
<feature type="domain" description="C2H2-type" evidence="9">
    <location>
        <begin position="95"/>
        <end position="123"/>
    </location>
</feature>
<name>A0AAN6MRF4_9PEZI</name>
<evidence type="ECO:0000256" key="7">
    <source>
        <dbReference type="PROSITE-ProRule" id="PRU00042"/>
    </source>
</evidence>
<evidence type="ECO:0000259" key="9">
    <source>
        <dbReference type="PROSITE" id="PS50157"/>
    </source>
</evidence>
<dbReference type="AlphaFoldDB" id="A0AAN6MRF4"/>
<dbReference type="GO" id="GO:0051920">
    <property type="term" value="F:peroxiredoxin activity"/>
    <property type="evidence" value="ECO:0007669"/>
    <property type="project" value="InterPro"/>
</dbReference>
<comment type="subcellular location">
    <subcellularLocation>
        <location evidence="1">Nucleus</location>
    </subcellularLocation>
</comment>
<dbReference type="SUPFAM" id="SSF69118">
    <property type="entry name" value="AhpD-like"/>
    <property type="match status" value="1"/>
</dbReference>